<feature type="signal peptide" evidence="10">
    <location>
        <begin position="1"/>
        <end position="29"/>
    </location>
</feature>
<evidence type="ECO:0000256" key="6">
    <source>
        <dbReference type="ARBA" id="ARBA00023157"/>
    </source>
</evidence>
<dbReference type="Pfam" id="PF14368">
    <property type="entry name" value="LTP_2"/>
    <property type="match status" value="1"/>
</dbReference>
<keyword evidence="4" id="KW-0472">Membrane</keyword>
<dbReference type="InterPro" id="IPR043325">
    <property type="entry name" value="LTSS"/>
</dbReference>
<feature type="region of interest" description="Disordered" evidence="9">
    <location>
        <begin position="120"/>
        <end position="153"/>
    </location>
</feature>
<keyword evidence="5 10" id="KW-0732">Signal</keyword>
<evidence type="ECO:0000256" key="4">
    <source>
        <dbReference type="ARBA" id="ARBA00022622"/>
    </source>
</evidence>
<dbReference type="FunFam" id="1.10.110.10:FF:000001">
    <property type="entry name" value="Bifunctional inhibitor/lipid-transfer protein/seed storage 2S albumin superfamily protein"/>
    <property type="match status" value="1"/>
</dbReference>
<organism evidence="12 13">
    <name type="scientific">Solanum commersonii</name>
    <name type="common">Commerson's wild potato</name>
    <name type="synonym">Commerson's nightshade</name>
    <dbReference type="NCBI Taxonomy" id="4109"/>
    <lineage>
        <taxon>Eukaryota</taxon>
        <taxon>Viridiplantae</taxon>
        <taxon>Streptophyta</taxon>
        <taxon>Embryophyta</taxon>
        <taxon>Tracheophyta</taxon>
        <taxon>Spermatophyta</taxon>
        <taxon>Magnoliopsida</taxon>
        <taxon>eudicotyledons</taxon>
        <taxon>Gunneridae</taxon>
        <taxon>Pentapetalae</taxon>
        <taxon>asterids</taxon>
        <taxon>lamiids</taxon>
        <taxon>Solanales</taxon>
        <taxon>Solanaceae</taxon>
        <taxon>Solanoideae</taxon>
        <taxon>Solaneae</taxon>
        <taxon>Solanum</taxon>
    </lineage>
</organism>
<dbReference type="OrthoDB" id="911994at2759"/>
<dbReference type="Proteomes" id="UP000824120">
    <property type="component" value="Chromosome 9"/>
</dbReference>
<keyword evidence="6" id="KW-1015">Disulfide bond</keyword>
<feature type="chain" id="PRO_5039936655" description="Bifunctional inhibitor/plant lipid transfer protein/seed storage helical domain-containing protein" evidence="10">
    <location>
        <begin position="30"/>
        <end position="175"/>
    </location>
</feature>
<comment type="similarity">
    <text evidence="2">Belongs to the plant LTP family.</text>
</comment>
<keyword evidence="4" id="KW-0336">GPI-anchor</keyword>
<keyword evidence="13" id="KW-1185">Reference proteome</keyword>
<evidence type="ECO:0000256" key="9">
    <source>
        <dbReference type="SAM" id="MobiDB-lite"/>
    </source>
</evidence>
<keyword evidence="3" id="KW-1003">Cell membrane</keyword>
<evidence type="ECO:0000256" key="3">
    <source>
        <dbReference type="ARBA" id="ARBA00022475"/>
    </source>
</evidence>
<dbReference type="InterPro" id="IPR036312">
    <property type="entry name" value="Bifun_inhib/LTP/seed_sf"/>
</dbReference>
<keyword evidence="7" id="KW-0325">Glycoprotein</keyword>
<dbReference type="Gene3D" id="1.10.110.10">
    <property type="entry name" value="Plant lipid-transfer and hydrophobic proteins"/>
    <property type="match status" value="1"/>
</dbReference>
<evidence type="ECO:0000256" key="1">
    <source>
        <dbReference type="ARBA" id="ARBA00004609"/>
    </source>
</evidence>
<name>A0A9J5XHQ8_SOLCO</name>
<dbReference type="GO" id="GO:0005886">
    <property type="term" value="C:plasma membrane"/>
    <property type="evidence" value="ECO:0007669"/>
    <property type="project" value="UniProtKB-SubCell"/>
</dbReference>
<comment type="subcellular location">
    <subcellularLocation>
        <location evidence="1">Cell membrane</location>
        <topology evidence="1">Lipid-anchor</topology>
        <topology evidence="1">GPI-anchor</topology>
    </subcellularLocation>
</comment>
<accession>A0A9J5XHQ8</accession>
<evidence type="ECO:0000256" key="5">
    <source>
        <dbReference type="ARBA" id="ARBA00022729"/>
    </source>
</evidence>
<dbReference type="InterPro" id="IPR016140">
    <property type="entry name" value="Bifunc_inhib/LTP/seed_store"/>
</dbReference>
<sequence length="175" mass="17350">MASKGIAIICMAFVPIIMTMISSVQVAMAQSDCTSTLITMASCLSFVTGSAKTPSASCCSALSGVLQSKPRCLCVIVNGGGSSLGVQINQTQALALPSACNLQTPPVSKCYAGNGPVMSPEGAPSEGAPDSSTGIAISGSKASGSSSTSDGSSLKVPIRAAVGIVLFMASYVSMI</sequence>
<evidence type="ECO:0000256" key="10">
    <source>
        <dbReference type="SAM" id="SignalP"/>
    </source>
</evidence>
<comment type="caution">
    <text evidence="12">The sequence shown here is derived from an EMBL/GenBank/DDBJ whole genome shotgun (WGS) entry which is preliminary data.</text>
</comment>
<gene>
    <name evidence="12" type="ORF">H5410_048285</name>
</gene>
<dbReference type="PANTHER" id="PTHR33044">
    <property type="entry name" value="BIFUNCTIONAL INHIBITOR/LIPID-TRANSFER PROTEIN/SEED STORAGE 2S ALBUMIN SUPERFAMILY PROTEIN-RELATED"/>
    <property type="match status" value="1"/>
</dbReference>
<proteinExistence type="inferred from homology"/>
<evidence type="ECO:0000259" key="11">
    <source>
        <dbReference type="SMART" id="SM00499"/>
    </source>
</evidence>
<reference evidence="12 13" key="1">
    <citation type="submission" date="2020-09" db="EMBL/GenBank/DDBJ databases">
        <title>De no assembly of potato wild relative species, Solanum commersonii.</title>
        <authorList>
            <person name="Cho K."/>
        </authorList>
    </citation>
    <scope>NUCLEOTIDE SEQUENCE [LARGE SCALE GENOMIC DNA]</scope>
    <source>
        <strain evidence="12">LZ3.2</strain>
        <tissue evidence="12">Leaf</tissue>
    </source>
</reference>
<evidence type="ECO:0000256" key="7">
    <source>
        <dbReference type="ARBA" id="ARBA00023180"/>
    </source>
</evidence>
<evidence type="ECO:0000256" key="2">
    <source>
        <dbReference type="ARBA" id="ARBA00009748"/>
    </source>
</evidence>
<evidence type="ECO:0000313" key="12">
    <source>
        <dbReference type="EMBL" id="KAG5587851.1"/>
    </source>
</evidence>
<evidence type="ECO:0000313" key="13">
    <source>
        <dbReference type="Proteomes" id="UP000824120"/>
    </source>
</evidence>
<dbReference type="SUPFAM" id="SSF47699">
    <property type="entry name" value="Bifunctional inhibitor/lipid-transfer protein/seed storage 2S albumin"/>
    <property type="match status" value="1"/>
</dbReference>
<evidence type="ECO:0000256" key="8">
    <source>
        <dbReference type="ARBA" id="ARBA00023288"/>
    </source>
</evidence>
<dbReference type="SMART" id="SM00499">
    <property type="entry name" value="AAI"/>
    <property type="match status" value="1"/>
</dbReference>
<dbReference type="EMBL" id="JACXVP010000009">
    <property type="protein sequence ID" value="KAG5587851.1"/>
    <property type="molecule type" value="Genomic_DNA"/>
</dbReference>
<dbReference type="GO" id="GO:0098552">
    <property type="term" value="C:side of membrane"/>
    <property type="evidence" value="ECO:0007669"/>
    <property type="project" value="UniProtKB-KW"/>
</dbReference>
<protein>
    <recommendedName>
        <fullName evidence="11">Bifunctional inhibitor/plant lipid transfer protein/seed storage helical domain-containing protein</fullName>
    </recommendedName>
</protein>
<keyword evidence="8" id="KW-0449">Lipoprotein</keyword>
<dbReference type="CDD" id="cd00010">
    <property type="entry name" value="AAI_LTSS"/>
    <property type="match status" value="1"/>
</dbReference>
<dbReference type="AlphaFoldDB" id="A0A9J5XHQ8"/>
<feature type="compositionally biased region" description="Low complexity" evidence="9">
    <location>
        <begin position="131"/>
        <end position="153"/>
    </location>
</feature>
<feature type="domain" description="Bifunctional inhibitor/plant lipid transfer protein/seed storage helical" evidence="11">
    <location>
        <begin position="33"/>
        <end position="110"/>
    </location>
</feature>